<dbReference type="InterPro" id="IPR052621">
    <property type="entry name" value="Cell_Prolif/Cornif_Regul"/>
</dbReference>
<dbReference type="PANTHER" id="PTHR15468">
    <property type="entry name" value="ZNF185"/>
    <property type="match status" value="1"/>
</dbReference>
<feature type="compositionally biased region" description="Basic and acidic residues" evidence="5">
    <location>
        <begin position="215"/>
        <end position="230"/>
    </location>
</feature>
<feature type="region of interest" description="Disordered" evidence="5">
    <location>
        <begin position="1"/>
        <end position="313"/>
    </location>
</feature>
<dbReference type="GeneID" id="114505014"/>
<dbReference type="InterPro" id="IPR001781">
    <property type="entry name" value="Znf_LIM"/>
</dbReference>
<dbReference type="CTD" id="7739"/>
<dbReference type="PANTHER" id="PTHR15468:SF2">
    <property type="entry name" value="ZINC FINGER PROTEIN 185"/>
    <property type="match status" value="1"/>
</dbReference>
<dbReference type="Gene3D" id="2.10.110.10">
    <property type="entry name" value="Cysteine Rich Protein"/>
    <property type="match status" value="1"/>
</dbReference>
<evidence type="ECO:0000256" key="4">
    <source>
        <dbReference type="PROSITE-ProRule" id="PRU00125"/>
    </source>
</evidence>
<evidence type="ECO:0000313" key="8">
    <source>
        <dbReference type="RefSeq" id="XP_035872936.1"/>
    </source>
</evidence>
<evidence type="ECO:0000313" key="7">
    <source>
        <dbReference type="Proteomes" id="UP000504628"/>
    </source>
</evidence>
<organism evidence="7 8">
    <name type="scientific">Phyllostomus discolor</name>
    <name type="common">pale spear-nosed bat</name>
    <dbReference type="NCBI Taxonomy" id="89673"/>
    <lineage>
        <taxon>Eukaryota</taxon>
        <taxon>Metazoa</taxon>
        <taxon>Chordata</taxon>
        <taxon>Craniata</taxon>
        <taxon>Vertebrata</taxon>
        <taxon>Euteleostomi</taxon>
        <taxon>Mammalia</taxon>
        <taxon>Eutheria</taxon>
        <taxon>Laurasiatheria</taxon>
        <taxon>Chiroptera</taxon>
        <taxon>Yangochiroptera</taxon>
        <taxon>Phyllostomidae</taxon>
        <taxon>Phyllostominae</taxon>
        <taxon>Phyllostomus</taxon>
    </lineage>
</organism>
<dbReference type="AlphaFoldDB" id="A0A7E6D1W5"/>
<dbReference type="PROSITE" id="PS00478">
    <property type="entry name" value="LIM_DOMAIN_1"/>
    <property type="match status" value="1"/>
</dbReference>
<protein>
    <submittedName>
        <fullName evidence="8">Zinc finger protein 185 isoform X9</fullName>
    </submittedName>
</protein>
<dbReference type="CDD" id="cd08368">
    <property type="entry name" value="LIM"/>
    <property type="match status" value="1"/>
</dbReference>
<keyword evidence="3 4" id="KW-0440">LIM domain</keyword>
<dbReference type="SMART" id="SM00132">
    <property type="entry name" value="LIM"/>
    <property type="match status" value="1"/>
</dbReference>
<evidence type="ECO:0000259" key="6">
    <source>
        <dbReference type="PROSITE" id="PS50023"/>
    </source>
</evidence>
<feature type="region of interest" description="Disordered" evidence="5">
    <location>
        <begin position="422"/>
        <end position="459"/>
    </location>
</feature>
<gene>
    <name evidence="8" type="primary">ZNF185</name>
</gene>
<sequence length="585" mass="62779">MSISALGSSTKGKPLTAGEEERSNVLKQMKVRTTLKGDKSWITKQDESEGHTLELPSGRSRATSFSSAGEVPKPSRPTSTRASTGYIIRGVFTKPVDSSSQPQKHFPKANGAPKSTASVVRAAPGGPLHPSSSGYRMTTEDYKKLAPYNIRHSSASGAAEEEDVPFSSDEQKRRSEAASSVVRKTAARERSYVLSAAKKSTSSPAQEMQAPFIAKRVDVVDEDGPSEKNQDPPALARSPGSSSARGEEIVCLQITTPGAGLRQMAPDLEGMRSPPDSKDKETLSPREPKRDLAAEEAFKAPNPDSERSHALSRDGIVESRATGCLPEGLAGADISPGRGGVCSTVGFTPLLDDEDVLGANSHPRKSRSVVTSCVATLASAVPADIKSDSLADLENMEANLKGSLAGFEETNVVSKLGENWQEKPGALRGGQEDPAAFSQKPEDPSTAEGKGSPRKPQQLVDLESQASSRGILFMKDYMNTSEVSSRKLVSSRYSSISSTEDSFNMEKKPPCASTPYFERTTGGICTYCNREILDCPKITLEHLGICCHDYCFKCGICSKPMGELLDQIFIHSDTIHCGKCYEKLF</sequence>
<evidence type="ECO:0000256" key="2">
    <source>
        <dbReference type="ARBA" id="ARBA00022833"/>
    </source>
</evidence>
<proteinExistence type="predicted"/>
<keyword evidence="2 4" id="KW-0862">Zinc</keyword>
<feature type="compositionally biased region" description="Polar residues" evidence="5">
    <location>
        <begin position="1"/>
        <end position="11"/>
    </location>
</feature>
<dbReference type="RefSeq" id="XP_035872936.1">
    <property type="nucleotide sequence ID" value="XM_036017043.1"/>
</dbReference>
<evidence type="ECO:0000256" key="1">
    <source>
        <dbReference type="ARBA" id="ARBA00022723"/>
    </source>
</evidence>
<evidence type="ECO:0000256" key="5">
    <source>
        <dbReference type="SAM" id="MobiDB-lite"/>
    </source>
</evidence>
<feature type="compositionally biased region" description="Basic and acidic residues" evidence="5">
    <location>
        <begin position="275"/>
        <end position="313"/>
    </location>
</feature>
<dbReference type="GO" id="GO:0046872">
    <property type="term" value="F:metal ion binding"/>
    <property type="evidence" value="ECO:0007669"/>
    <property type="project" value="UniProtKB-KW"/>
</dbReference>
<keyword evidence="7" id="KW-1185">Reference proteome</keyword>
<dbReference type="PROSITE" id="PS50023">
    <property type="entry name" value="LIM_DOMAIN_2"/>
    <property type="match status" value="1"/>
</dbReference>
<keyword evidence="1 4" id="KW-0479">Metal-binding</keyword>
<name>A0A7E6D1W5_9CHIR</name>
<feature type="domain" description="LIM zinc-binding" evidence="6">
    <location>
        <begin position="523"/>
        <end position="585"/>
    </location>
</feature>
<reference evidence="8" key="1">
    <citation type="submission" date="2025-08" db="UniProtKB">
        <authorList>
            <consortium name="RefSeq"/>
        </authorList>
    </citation>
    <scope>IDENTIFICATION</scope>
    <source>
        <tissue evidence="8">Muscle</tissue>
    </source>
</reference>
<dbReference type="Proteomes" id="UP000504628">
    <property type="component" value="Chromosome X"/>
</dbReference>
<accession>A0A7E6D1W5</accession>
<feature type="compositionally biased region" description="Basic and acidic residues" evidence="5">
    <location>
        <begin position="35"/>
        <end position="52"/>
    </location>
</feature>
<evidence type="ECO:0000256" key="3">
    <source>
        <dbReference type="ARBA" id="ARBA00023038"/>
    </source>
</evidence>